<reference evidence="1" key="1">
    <citation type="submission" date="2019-08" db="EMBL/GenBank/DDBJ databases">
        <authorList>
            <person name="Kucharzyk K."/>
            <person name="Murdoch R.W."/>
            <person name="Higgins S."/>
            <person name="Loffler F."/>
        </authorList>
    </citation>
    <scope>NUCLEOTIDE SEQUENCE</scope>
</reference>
<comment type="caution">
    <text evidence="1">The sequence shown here is derived from an EMBL/GenBank/DDBJ whole genome shotgun (WGS) entry which is preliminary data.</text>
</comment>
<evidence type="ECO:0000313" key="1">
    <source>
        <dbReference type="EMBL" id="MPM10762.1"/>
    </source>
</evidence>
<accession>A0A644X3N0</accession>
<dbReference type="EMBL" id="VSSQ01001738">
    <property type="protein sequence ID" value="MPM10762.1"/>
    <property type="molecule type" value="Genomic_DNA"/>
</dbReference>
<proteinExistence type="predicted"/>
<organism evidence="1">
    <name type="scientific">bioreactor metagenome</name>
    <dbReference type="NCBI Taxonomy" id="1076179"/>
    <lineage>
        <taxon>unclassified sequences</taxon>
        <taxon>metagenomes</taxon>
        <taxon>ecological metagenomes</taxon>
    </lineage>
</organism>
<sequence>MGRLRLINDRDKTNVTDRKVVKSNVFVAFCMKFVKKDSNEADCYKLILYITTA</sequence>
<name>A0A644X3N0_9ZZZZ</name>
<protein>
    <submittedName>
        <fullName evidence="1">Uncharacterized protein</fullName>
    </submittedName>
</protein>
<gene>
    <name evidence="1" type="ORF">SDC9_57097</name>
</gene>
<dbReference type="AlphaFoldDB" id="A0A644X3N0"/>